<dbReference type="RefSeq" id="WP_132166108.1">
    <property type="nucleotide sequence ID" value="NZ_SMKX01000010.1"/>
</dbReference>
<name>A0A4R4ZS84_9ACTN</name>
<evidence type="ECO:0000313" key="3">
    <source>
        <dbReference type="EMBL" id="TDD61891.1"/>
    </source>
</evidence>
<keyword evidence="4" id="KW-1185">Reference proteome</keyword>
<feature type="transmembrane region" description="Helical" evidence="1">
    <location>
        <begin position="172"/>
        <end position="196"/>
    </location>
</feature>
<protein>
    <recommendedName>
        <fullName evidence="2">DUF8094 domain-containing protein</fullName>
    </recommendedName>
</protein>
<evidence type="ECO:0000259" key="2">
    <source>
        <dbReference type="Pfam" id="PF26366"/>
    </source>
</evidence>
<evidence type="ECO:0000313" key="4">
    <source>
        <dbReference type="Proteomes" id="UP000295124"/>
    </source>
</evidence>
<dbReference type="AlphaFoldDB" id="A0A4R4ZS84"/>
<gene>
    <name evidence="3" type="ORF">E1263_05750</name>
</gene>
<organism evidence="3 4">
    <name type="scientific">Kribbella antibiotica</name>
    <dbReference type="NCBI Taxonomy" id="190195"/>
    <lineage>
        <taxon>Bacteria</taxon>
        <taxon>Bacillati</taxon>
        <taxon>Actinomycetota</taxon>
        <taxon>Actinomycetes</taxon>
        <taxon>Propionibacteriales</taxon>
        <taxon>Kribbellaceae</taxon>
        <taxon>Kribbella</taxon>
    </lineage>
</organism>
<dbReference type="Proteomes" id="UP000295124">
    <property type="component" value="Unassembled WGS sequence"/>
</dbReference>
<keyword evidence="1" id="KW-0812">Transmembrane</keyword>
<accession>A0A4R4ZS84</accession>
<sequence>MRVVRVSVGVLLTLVGLVLAVGGGIAAFFVIGPDDTVQSGDQHLVSKGLAIASTPELLELNGPILHVDARSANGKPVFVGVGRDFDVASYLKDVAHTQLVQLTYPIALNTQESKGAADPLTAPGSLDWWVAKGTGSLTWPIADGPYDVVIMNADGKTPPDLQVRLGIEVPNAFLIALAVFVGGLLILALGIVLIVVRRRPVALAPAVPAPAPAQFGTTYRVIAGTAVLGLLTGCSVVPQRDKVTSVTRPAVSNEAGLAVIKHYNEVATAAGRARNEVQIAQVEGGELVKQTRATYAIGRNLKRPLPKPPTYGKPTFAAPEYGGYPMRFLATEGPRVGLWQRESAGSPWMQTLAATLQKSAKLPDLNGLRPATDADGKNLAMAPNTALTALNEYLTKEGKSPKGASFEVVPQFAASFKQLAGERQYFSQAYKGQVQKISSTYSLAAPPTAFVTKGGEALVLATLREEYLFVMAGFKNQFVWYRGDPTAFSPPETYYASALKNTTLHDVVLVLPPKGKIKVAAYESQMVAAGGY</sequence>
<reference evidence="3 4" key="1">
    <citation type="submission" date="2019-03" db="EMBL/GenBank/DDBJ databases">
        <title>Draft genome sequences of novel Actinobacteria.</title>
        <authorList>
            <person name="Sahin N."/>
            <person name="Ay H."/>
            <person name="Saygin H."/>
        </authorList>
    </citation>
    <scope>NUCLEOTIDE SEQUENCE [LARGE SCALE GENOMIC DNA]</scope>
    <source>
        <strain evidence="3 4">JCM 13523</strain>
    </source>
</reference>
<dbReference type="OrthoDB" id="4827453at2"/>
<comment type="caution">
    <text evidence="3">The sequence shown here is derived from an EMBL/GenBank/DDBJ whole genome shotgun (WGS) entry which is preliminary data.</text>
</comment>
<proteinExistence type="predicted"/>
<keyword evidence="1" id="KW-1133">Transmembrane helix</keyword>
<dbReference type="EMBL" id="SMKX01000010">
    <property type="protein sequence ID" value="TDD61891.1"/>
    <property type="molecule type" value="Genomic_DNA"/>
</dbReference>
<feature type="domain" description="DUF8094" evidence="2">
    <location>
        <begin position="248"/>
        <end position="531"/>
    </location>
</feature>
<dbReference type="InterPro" id="IPR058407">
    <property type="entry name" value="DUF8094"/>
</dbReference>
<dbReference type="Pfam" id="PF26366">
    <property type="entry name" value="DUF8094"/>
    <property type="match status" value="1"/>
</dbReference>
<keyword evidence="1" id="KW-0472">Membrane</keyword>
<evidence type="ECO:0000256" key="1">
    <source>
        <dbReference type="SAM" id="Phobius"/>
    </source>
</evidence>